<dbReference type="AlphaFoldDB" id="I3IP29"/>
<protein>
    <submittedName>
        <fullName evidence="1">Uncharacterized protein</fullName>
    </submittedName>
</protein>
<accession>I3IP29</accession>
<comment type="caution">
    <text evidence="1">The sequence shown here is derived from an EMBL/GenBank/DDBJ whole genome shotgun (WGS) entry which is preliminary data.</text>
</comment>
<reference evidence="1 2" key="1">
    <citation type="journal article" date="2012" name="FEBS Lett.">
        <title>Anammox organism KSU-1 expresses a NirK-type copper-containing nitrite reductase instead of a NirS-type with cytochrome cd1.</title>
        <authorList>
            <person name="Hira D."/>
            <person name="Toh H."/>
            <person name="Migita C.T."/>
            <person name="Okubo H."/>
            <person name="Nishiyama T."/>
            <person name="Hattori M."/>
            <person name="Furukawa K."/>
            <person name="Fujii T."/>
        </authorList>
    </citation>
    <scope>NUCLEOTIDE SEQUENCE [LARGE SCALE GENOMIC DNA]</scope>
</reference>
<keyword evidence="2" id="KW-1185">Reference proteome</keyword>
<name>I3IP29_9BACT</name>
<evidence type="ECO:0000313" key="1">
    <source>
        <dbReference type="EMBL" id="GAB63474.1"/>
    </source>
</evidence>
<sequence>MKQNKLDTFNFKIDSIKAGWLKARIMVENISLDFTVSYLSEPLSGFLEILLDLDAYYDGRYCFVDGLKPEFHLVWQGEPWQYTWLFEPQQDRKVAITIFYCEDYLGTEEQTKVKTVVTLDNLMREVSKEAESVLKTYGFLGYKTEWIQSDFPIGDLLRLHFILNKDRPQEKSLSKEIEYFNELLHSQDAV</sequence>
<dbReference type="OrthoDB" id="5456548at2"/>
<gene>
    <name evidence="1" type="ORF">KSU1_D0165</name>
</gene>
<dbReference type="Proteomes" id="UP000002985">
    <property type="component" value="Unassembled WGS sequence"/>
</dbReference>
<organism evidence="1 2">
    <name type="scientific">Candidatus Jettenia caeni</name>
    <dbReference type="NCBI Taxonomy" id="247490"/>
    <lineage>
        <taxon>Bacteria</taxon>
        <taxon>Pseudomonadati</taxon>
        <taxon>Planctomycetota</taxon>
        <taxon>Candidatus Brocadiia</taxon>
        <taxon>Candidatus Brocadiales</taxon>
        <taxon>Candidatus Brocadiaceae</taxon>
        <taxon>Candidatus Jettenia</taxon>
    </lineage>
</organism>
<dbReference type="EMBL" id="BAFH01000004">
    <property type="protein sequence ID" value="GAB63474.1"/>
    <property type="molecule type" value="Genomic_DNA"/>
</dbReference>
<proteinExistence type="predicted"/>
<evidence type="ECO:0000313" key="2">
    <source>
        <dbReference type="Proteomes" id="UP000002985"/>
    </source>
</evidence>